<feature type="transmembrane region" description="Helical" evidence="1">
    <location>
        <begin position="27"/>
        <end position="50"/>
    </location>
</feature>
<sequence length="205" mass="23081">MSLAVTIETAMCIIFPLRFRIICTKRLSFSIFLVALILSFCLHIAFISFYDVRQTVFISISEKNLGAIFSQRRKCVVRITTATTLSHLFLEGPASLTFAVAALKGDGNANTLTCMLNHGNNLLSMVNATIPFFLYLLCSQRFRSMTFTYIQSKFSQKKCCQATVVEQKIVKSEIIDADLYVGLMPVKNCKDSFDLNLLRKSRSLT</sequence>
<keyword evidence="1" id="KW-0472">Membrane</keyword>
<organism evidence="3 5">
    <name type="scientific">Dracunculus medinensis</name>
    <name type="common">Guinea worm</name>
    <dbReference type="NCBI Taxonomy" id="318479"/>
    <lineage>
        <taxon>Eukaryota</taxon>
        <taxon>Metazoa</taxon>
        <taxon>Ecdysozoa</taxon>
        <taxon>Nematoda</taxon>
        <taxon>Chromadorea</taxon>
        <taxon>Rhabditida</taxon>
        <taxon>Spirurina</taxon>
        <taxon>Dracunculoidea</taxon>
        <taxon>Dracunculidae</taxon>
        <taxon>Dracunculus</taxon>
    </lineage>
</organism>
<gene>
    <name evidence="2" type="ORF">DME_LOCUS6311</name>
</gene>
<dbReference type="AlphaFoldDB" id="A0A0N4U547"/>
<feature type="transmembrane region" description="Helical" evidence="1">
    <location>
        <begin position="122"/>
        <end position="138"/>
    </location>
</feature>
<keyword evidence="4" id="KW-1185">Reference proteome</keyword>
<evidence type="ECO:0000313" key="5">
    <source>
        <dbReference type="WBParaSite" id="DME_0000195101-mRNA-1"/>
    </source>
</evidence>
<protein>
    <submittedName>
        <fullName evidence="5">G protein-coupled receptor</fullName>
    </submittedName>
</protein>
<dbReference type="SUPFAM" id="SSF81321">
    <property type="entry name" value="Family A G protein-coupled receptor-like"/>
    <property type="match status" value="1"/>
</dbReference>
<keyword evidence="1" id="KW-1133">Transmembrane helix</keyword>
<dbReference type="Proteomes" id="UP000274756">
    <property type="component" value="Unassembled WGS sequence"/>
</dbReference>
<dbReference type="Gene3D" id="1.20.1070.10">
    <property type="entry name" value="Rhodopsin 7-helix transmembrane proteins"/>
    <property type="match status" value="1"/>
</dbReference>
<dbReference type="WBParaSite" id="DME_0000195101-mRNA-1">
    <property type="protein sequence ID" value="DME_0000195101-mRNA-1"/>
    <property type="gene ID" value="DME_0000195101"/>
</dbReference>
<accession>A0A0N4U547</accession>
<evidence type="ECO:0000313" key="2">
    <source>
        <dbReference type="EMBL" id="VDN56338.1"/>
    </source>
</evidence>
<evidence type="ECO:0000256" key="1">
    <source>
        <dbReference type="SAM" id="Phobius"/>
    </source>
</evidence>
<dbReference type="OrthoDB" id="5839164at2759"/>
<dbReference type="EMBL" id="UYYG01001155">
    <property type="protein sequence ID" value="VDN56338.1"/>
    <property type="molecule type" value="Genomic_DNA"/>
</dbReference>
<proteinExistence type="predicted"/>
<keyword evidence="1" id="KW-0812">Transmembrane</keyword>
<name>A0A0N4U547_DRAME</name>
<reference evidence="5" key="1">
    <citation type="submission" date="2017-02" db="UniProtKB">
        <authorList>
            <consortium name="WormBaseParasite"/>
        </authorList>
    </citation>
    <scope>IDENTIFICATION</scope>
</reference>
<dbReference type="Proteomes" id="UP000038040">
    <property type="component" value="Unplaced"/>
</dbReference>
<evidence type="ECO:0000313" key="4">
    <source>
        <dbReference type="Proteomes" id="UP000274756"/>
    </source>
</evidence>
<reference evidence="2 4" key="2">
    <citation type="submission" date="2018-11" db="EMBL/GenBank/DDBJ databases">
        <authorList>
            <consortium name="Pathogen Informatics"/>
        </authorList>
    </citation>
    <scope>NUCLEOTIDE SEQUENCE [LARGE SCALE GENOMIC DNA]</scope>
</reference>
<evidence type="ECO:0000313" key="3">
    <source>
        <dbReference type="Proteomes" id="UP000038040"/>
    </source>
</evidence>